<keyword evidence="2" id="KW-1185">Reference proteome</keyword>
<dbReference type="InterPro" id="IPR013083">
    <property type="entry name" value="Znf_RING/FYVE/PHD"/>
</dbReference>
<evidence type="ECO:0000313" key="1">
    <source>
        <dbReference type="EMBL" id="KAF2113142.1"/>
    </source>
</evidence>
<reference evidence="1" key="1">
    <citation type="journal article" date="2020" name="Stud. Mycol.">
        <title>101 Dothideomycetes genomes: a test case for predicting lifestyles and emergence of pathogens.</title>
        <authorList>
            <person name="Haridas S."/>
            <person name="Albert R."/>
            <person name="Binder M."/>
            <person name="Bloem J."/>
            <person name="Labutti K."/>
            <person name="Salamov A."/>
            <person name="Andreopoulos B."/>
            <person name="Baker S."/>
            <person name="Barry K."/>
            <person name="Bills G."/>
            <person name="Bluhm B."/>
            <person name="Cannon C."/>
            <person name="Castanera R."/>
            <person name="Culley D."/>
            <person name="Daum C."/>
            <person name="Ezra D."/>
            <person name="Gonzalez J."/>
            <person name="Henrissat B."/>
            <person name="Kuo A."/>
            <person name="Liang C."/>
            <person name="Lipzen A."/>
            <person name="Lutzoni F."/>
            <person name="Magnuson J."/>
            <person name="Mondo S."/>
            <person name="Nolan M."/>
            <person name="Ohm R."/>
            <person name="Pangilinan J."/>
            <person name="Park H.-J."/>
            <person name="Ramirez L."/>
            <person name="Alfaro M."/>
            <person name="Sun H."/>
            <person name="Tritt A."/>
            <person name="Yoshinaga Y."/>
            <person name="Zwiers L.-H."/>
            <person name="Turgeon B."/>
            <person name="Goodwin S."/>
            <person name="Spatafora J."/>
            <person name="Crous P."/>
            <person name="Grigoriev I."/>
        </authorList>
    </citation>
    <scope>NUCLEOTIDE SEQUENCE</scope>
    <source>
        <strain evidence="1">CBS 627.86</strain>
    </source>
</reference>
<protein>
    <submittedName>
        <fullName evidence="1">Uncharacterized protein</fullName>
    </submittedName>
</protein>
<dbReference type="AlphaFoldDB" id="A0A6A5Z135"/>
<proteinExistence type="predicted"/>
<evidence type="ECO:0000313" key="2">
    <source>
        <dbReference type="Proteomes" id="UP000799770"/>
    </source>
</evidence>
<dbReference type="Gene3D" id="3.30.40.10">
    <property type="entry name" value="Zinc/RING finger domain, C3HC4 (zinc finger)"/>
    <property type="match status" value="1"/>
</dbReference>
<gene>
    <name evidence="1" type="ORF">BDV96DRAFT_601904</name>
</gene>
<dbReference type="EMBL" id="ML977329">
    <property type="protein sequence ID" value="KAF2113142.1"/>
    <property type="molecule type" value="Genomic_DNA"/>
</dbReference>
<accession>A0A6A5Z135</accession>
<dbReference type="OrthoDB" id="3798839at2759"/>
<sequence>MAVAQPATQTNRHTCVFKMPRNPKYKCPGEAEMFDPLHALWYCKRHDPQIDKRCQVLIEFRGHQCTEMATSWDEKVGKRLCDRHVRFEEREGTGQVGGEEGWTVRYAVEPICQPMPVKQELSRVEEFLGNFSDGLDEDPSMLDGLGVECSEPVEFAEVLYASSFAISNVPRDIAHALPMPHQERVLDVAALGSGLTRMRLTDRPAVSSATQESRHIAASYVQCNICLEKHDAATMHRLAGCNHQYSEDCLQNVLTKGTKPQV</sequence>
<name>A0A6A5Z135_9PLEO</name>
<dbReference type="Proteomes" id="UP000799770">
    <property type="component" value="Unassembled WGS sequence"/>
</dbReference>
<dbReference type="SUPFAM" id="SSF57850">
    <property type="entry name" value="RING/U-box"/>
    <property type="match status" value="1"/>
</dbReference>
<organism evidence="1 2">
    <name type="scientific">Lophiotrema nucula</name>
    <dbReference type="NCBI Taxonomy" id="690887"/>
    <lineage>
        <taxon>Eukaryota</taxon>
        <taxon>Fungi</taxon>
        <taxon>Dikarya</taxon>
        <taxon>Ascomycota</taxon>
        <taxon>Pezizomycotina</taxon>
        <taxon>Dothideomycetes</taxon>
        <taxon>Pleosporomycetidae</taxon>
        <taxon>Pleosporales</taxon>
        <taxon>Lophiotremataceae</taxon>
        <taxon>Lophiotrema</taxon>
    </lineage>
</organism>